<dbReference type="AlphaFoldDB" id="A0A9P9H2T3"/>
<dbReference type="CDD" id="cd14688">
    <property type="entry name" value="bZIP_YAP"/>
    <property type="match status" value="1"/>
</dbReference>
<dbReference type="OrthoDB" id="4161589at2759"/>
<keyword evidence="4" id="KW-1185">Reference proteome</keyword>
<comment type="caution">
    <text evidence="3">The sequence shown here is derived from an EMBL/GenBank/DDBJ whole genome shotgun (WGS) entry which is preliminary data.</text>
</comment>
<accession>A0A9P9H2T3</accession>
<feature type="region of interest" description="Disordered" evidence="2">
    <location>
        <begin position="125"/>
        <end position="154"/>
    </location>
</feature>
<evidence type="ECO:0000313" key="4">
    <source>
        <dbReference type="Proteomes" id="UP000736672"/>
    </source>
</evidence>
<feature type="region of interest" description="Disordered" evidence="2">
    <location>
        <begin position="1"/>
        <end position="47"/>
    </location>
</feature>
<feature type="compositionally biased region" description="Basic residues" evidence="2">
    <location>
        <begin position="34"/>
        <end position="47"/>
    </location>
</feature>
<evidence type="ECO:0000256" key="2">
    <source>
        <dbReference type="SAM" id="MobiDB-lite"/>
    </source>
</evidence>
<feature type="compositionally biased region" description="Polar residues" evidence="2">
    <location>
        <begin position="1"/>
        <end position="14"/>
    </location>
</feature>
<evidence type="ECO:0008006" key="5">
    <source>
        <dbReference type="Google" id="ProtNLM"/>
    </source>
</evidence>
<feature type="coiled-coil region" evidence="1">
    <location>
        <begin position="55"/>
        <end position="94"/>
    </location>
</feature>
<dbReference type="PANTHER" id="PTHR37012:SF2">
    <property type="entry name" value="BZIP DOMAIN-CONTAINING PROTEIN-RELATED"/>
    <property type="match status" value="1"/>
</dbReference>
<keyword evidence="1" id="KW-0175">Coiled coil</keyword>
<dbReference type="Pfam" id="PF11905">
    <property type="entry name" value="DUF3425"/>
    <property type="match status" value="1"/>
</dbReference>
<organism evidence="3 4">
    <name type="scientific">Fusarium solani</name>
    <name type="common">Filamentous fungus</name>
    <dbReference type="NCBI Taxonomy" id="169388"/>
    <lineage>
        <taxon>Eukaryota</taxon>
        <taxon>Fungi</taxon>
        <taxon>Dikarya</taxon>
        <taxon>Ascomycota</taxon>
        <taxon>Pezizomycotina</taxon>
        <taxon>Sordariomycetes</taxon>
        <taxon>Hypocreomycetidae</taxon>
        <taxon>Hypocreales</taxon>
        <taxon>Nectriaceae</taxon>
        <taxon>Fusarium</taxon>
        <taxon>Fusarium solani species complex</taxon>
    </lineage>
</organism>
<dbReference type="InterPro" id="IPR021833">
    <property type="entry name" value="DUF3425"/>
</dbReference>
<gene>
    <name evidence="3" type="ORF">B0J15DRAFT_449404</name>
</gene>
<evidence type="ECO:0000256" key="1">
    <source>
        <dbReference type="SAM" id="Coils"/>
    </source>
</evidence>
<name>A0A9P9H2T3_FUSSL</name>
<reference evidence="3" key="1">
    <citation type="journal article" date="2021" name="Nat. Commun.">
        <title>Genetic determinants of endophytism in the Arabidopsis root mycobiome.</title>
        <authorList>
            <person name="Mesny F."/>
            <person name="Miyauchi S."/>
            <person name="Thiergart T."/>
            <person name="Pickel B."/>
            <person name="Atanasova L."/>
            <person name="Karlsson M."/>
            <person name="Huettel B."/>
            <person name="Barry K.W."/>
            <person name="Haridas S."/>
            <person name="Chen C."/>
            <person name="Bauer D."/>
            <person name="Andreopoulos W."/>
            <person name="Pangilinan J."/>
            <person name="LaButti K."/>
            <person name="Riley R."/>
            <person name="Lipzen A."/>
            <person name="Clum A."/>
            <person name="Drula E."/>
            <person name="Henrissat B."/>
            <person name="Kohler A."/>
            <person name="Grigoriev I.V."/>
            <person name="Martin F.M."/>
            <person name="Hacquard S."/>
        </authorList>
    </citation>
    <scope>NUCLEOTIDE SEQUENCE</scope>
    <source>
        <strain evidence="3">FSSC 5 MPI-SDFR-AT-0091</strain>
    </source>
</reference>
<feature type="compositionally biased region" description="Polar residues" evidence="2">
    <location>
        <begin position="134"/>
        <end position="151"/>
    </location>
</feature>
<dbReference type="PANTHER" id="PTHR37012">
    <property type="entry name" value="B-ZIP TRANSCRIPTION FACTOR (EUROFUNG)-RELATED"/>
    <property type="match status" value="1"/>
</dbReference>
<protein>
    <recommendedName>
        <fullName evidence="5">BZIP domain-containing protein</fullName>
    </recommendedName>
</protein>
<sequence length="578" mass="63722">MPGMNRSASPTAPSCFSADVATEDSAATAESRLDRKRRADRVAQRNHRRRQKLYIEELEAEVALLKSASEAETAARHATQNLRLQKELKEMQALWDEMEGLFRRQHELRQHSILDELSNSGVCCSKGQAMSADSEGSSQEEPVSESSNTQRDLYHSHAGVRADARAAAIPPLLADELARQEVQDGVQGLLDAEFGHLTEPAGVIQHEQNSAELTADGLDLDDQLINLALYDAPTILGASVGSAAMSKTPLAEGPSNTLQLSWVPPSWSQPPLPRTSQAASSHGVFLLDQPHAEGAVQHGHKSGSGEIALPDVEHLLGSSRNSHRHDSFSTSHQPFRLLCSMNNFDELSVGASIEHELSFGIPTPSSVVNIPACGSSGGLPLWQRPSMPGDVKIRMLIARAKQNKDSIGQPKIEDFLFENPRNTLSADLKMFLSPVCRLRRMPEYLATYWVLYLFFRYQVMQTPETYESIPPWFRPTTMQIMVPHPVGADLIAWPEIRDGMIRMTGSTQSPAANLDAVSMDIARYMTVDIQATESDLWGRSQQSITTEILDLANWKLGSKFFEIYPQLKGPTPMNTLAP</sequence>
<proteinExistence type="predicted"/>
<dbReference type="EMBL" id="JAGTJS010000013">
    <property type="protein sequence ID" value="KAH7249636.1"/>
    <property type="molecule type" value="Genomic_DNA"/>
</dbReference>
<dbReference type="Proteomes" id="UP000736672">
    <property type="component" value="Unassembled WGS sequence"/>
</dbReference>
<evidence type="ECO:0000313" key="3">
    <source>
        <dbReference type="EMBL" id="KAH7249636.1"/>
    </source>
</evidence>
<dbReference type="Gene3D" id="1.20.5.170">
    <property type="match status" value="1"/>
</dbReference>